<sequence length="127" mass="13796">MGRLEHVNITVADPAATAEMLCTLFGWRIRWQGEAIHGGRTVHVGGEGDYLALYSGPPGHAPEEATDSYTRRAGLNHIGVVVDDLSAAEARVTAAGYAPHSHADYEPGRRFYFREENGVEIEVVSYG</sequence>
<dbReference type="CDD" id="cd06587">
    <property type="entry name" value="VOC"/>
    <property type="match status" value="1"/>
</dbReference>
<protein>
    <submittedName>
        <fullName evidence="3">VOC family protein</fullName>
    </submittedName>
</protein>
<dbReference type="Gene3D" id="3.10.180.10">
    <property type="entry name" value="2,3-Dihydroxybiphenyl 1,2-Dioxygenase, domain 1"/>
    <property type="match status" value="1"/>
</dbReference>
<dbReference type="GO" id="GO:0004493">
    <property type="term" value="F:methylmalonyl-CoA epimerase activity"/>
    <property type="evidence" value="ECO:0007669"/>
    <property type="project" value="TreeGrafter"/>
</dbReference>
<evidence type="ECO:0000259" key="2">
    <source>
        <dbReference type="PROSITE" id="PS51819"/>
    </source>
</evidence>
<dbReference type="InterPro" id="IPR029068">
    <property type="entry name" value="Glyas_Bleomycin-R_OHBP_Dase"/>
</dbReference>
<dbReference type="InterPro" id="IPR051785">
    <property type="entry name" value="MMCE/EMCE_epimerase"/>
</dbReference>
<feature type="domain" description="VOC" evidence="2">
    <location>
        <begin position="3"/>
        <end position="126"/>
    </location>
</feature>
<gene>
    <name evidence="3" type="ORF">GZA08_12150</name>
</gene>
<dbReference type="PROSITE" id="PS51819">
    <property type="entry name" value="VOC"/>
    <property type="match status" value="1"/>
</dbReference>
<evidence type="ECO:0000313" key="3">
    <source>
        <dbReference type="EMBL" id="NDV01716.1"/>
    </source>
</evidence>
<dbReference type="Pfam" id="PF00903">
    <property type="entry name" value="Glyoxalase"/>
    <property type="match status" value="1"/>
</dbReference>
<name>A0A6B2K4T1_9RHOB</name>
<dbReference type="GO" id="GO:0046491">
    <property type="term" value="P:L-methylmalonyl-CoA metabolic process"/>
    <property type="evidence" value="ECO:0007669"/>
    <property type="project" value="TreeGrafter"/>
</dbReference>
<dbReference type="InterPro" id="IPR004360">
    <property type="entry name" value="Glyas_Fos-R_dOase_dom"/>
</dbReference>
<proteinExistence type="predicted"/>
<keyword evidence="1" id="KW-0479">Metal-binding</keyword>
<dbReference type="SUPFAM" id="SSF54593">
    <property type="entry name" value="Glyoxalase/Bleomycin resistance protein/Dihydroxybiphenyl dioxygenase"/>
    <property type="match status" value="1"/>
</dbReference>
<dbReference type="GO" id="GO:0046872">
    <property type="term" value="F:metal ion binding"/>
    <property type="evidence" value="ECO:0007669"/>
    <property type="project" value="UniProtKB-KW"/>
</dbReference>
<organism evidence="3 4">
    <name type="scientific">Pseudoroseicyclus tamaricis</name>
    <dbReference type="NCBI Taxonomy" id="2705421"/>
    <lineage>
        <taxon>Bacteria</taxon>
        <taxon>Pseudomonadati</taxon>
        <taxon>Pseudomonadota</taxon>
        <taxon>Alphaproteobacteria</taxon>
        <taxon>Rhodobacterales</taxon>
        <taxon>Paracoccaceae</taxon>
        <taxon>Pseudoroseicyclus</taxon>
    </lineage>
</organism>
<keyword evidence="4" id="KW-1185">Reference proteome</keyword>
<reference evidence="3 4" key="1">
    <citation type="submission" date="2020-02" db="EMBL/GenBank/DDBJ databases">
        <title>Pseudoroseicyclus tamarix, sp. nov., isolated from offshore sediment of a Tamarix chinensis forest.</title>
        <authorList>
            <person name="Gai Y."/>
        </authorList>
    </citation>
    <scope>NUCLEOTIDE SEQUENCE [LARGE SCALE GENOMIC DNA]</scope>
    <source>
        <strain evidence="3 4">CLL3-39</strain>
    </source>
</reference>
<dbReference type="InterPro" id="IPR037523">
    <property type="entry name" value="VOC_core"/>
</dbReference>
<evidence type="ECO:0000256" key="1">
    <source>
        <dbReference type="ARBA" id="ARBA00022723"/>
    </source>
</evidence>
<dbReference type="AlphaFoldDB" id="A0A6B2K4T1"/>
<accession>A0A6B2K4T1</accession>
<evidence type="ECO:0000313" key="4">
    <source>
        <dbReference type="Proteomes" id="UP000474757"/>
    </source>
</evidence>
<comment type="caution">
    <text evidence="3">The sequence shown here is derived from an EMBL/GenBank/DDBJ whole genome shotgun (WGS) entry which is preliminary data.</text>
</comment>
<dbReference type="PANTHER" id="PTHR43048:SF3">
    <property type="entry name" value="METHYLMALONYL-COA EPIMERASE, MITOCHONDRIAL"/>
    <property type="match status" value="1"/>
</dbReference>
<dbReference type="EMBL" id="JAAGAB010000003">
    <property type="protein sequence ID" value="NDV01716.1"/>
    <property type="molecule type" value="Genomic_DNA"/>
</dbReference>
<dbReference type="PANTHER" id="PTHR43048">
    <property type="entry name" value="METHYLMALONYL-COA EPIMERASE"/>
    <property type="match status" value="1"/>
</dbReference>
<dbReference type="RefSeq" id="WP_163894033.1">
    <property type="nucleotide sequence ID" value="NZ_JAAFYS010000003.1"/>
</dbReference>
<dbReference type="Proteomes" id="UP000474757">
    <property type="component" value="Unassembled WGS sequence"/>
</dbReference>